<evidence type="ECO:0000259" key="2">
    <source>
        <dbReference type="Pfam" id="PF12697"/>
    </source>
</evidence>
<dbReference type="InParanoid" id="A0A061GZQ8"/>
<evidence type="ECO:0000313" key="4">
    <source>
        <dbReference type="Proteomes" id="UP000026915"/>
    </source>
</evidence>
<dbReference type="Gramene" id="EOY33459">
    <property type="protein sequence ID" value="EOY33459"/>
    <property type="gene ID" value="TCM_041432"/>
</dbReference>
<protein>
    <submittedName>
        <fullName evidence="3">Alpha/beta-hydrolases family protein isoform 1</fullName>
    </submittedName>
</protein>
<gene>
    <name evidence="3" type="ORF">TCM_041432</name>
</gene>
<dbReference type="OMA" id="VHYAGLC"/>
<evidence type="ECO:0000256" key="1">
    <source>
        <dbReference type="SAM" id="SignalP"/>
    </source>
</evidence>
<dbReference type="SUPFAM" id="SSF53474">
    <property type="entry name" value="alpha/beta-Hydrolases"/>
    <property type="match status" value="1"/>
</dbReference>
<dbReference type="FunFam" id="3.40.50.1820:FF:000270">
    <property type="entry name" value="Alpha/beta-Hydrolases superfamily protein"/>
    <property type="match status" value="1"/>
</dbReference>
<dbReference type="PANTHER" id="PTHR45763:SF28">
    <property type="entry name" value="ALPHA_BETA-HYDROLASES SUPERFAMILY PROTEIN"/>
    <property type="match status" value="1"/>
</dbReference>
<proteinExistence type="predicted"/>
<dbReference type="InterPro" id="IPR000073">
    <property type="entry name" value="AB_hydrolase_1"/>
</dbReference>
<keyword evidence="4" id="KW-1185">Reference proteome</keyword>
<name>A0A061GZQ8_THECC</name>
<dbReference type="eggNOG" id="ENOG502QWNC">
    <property type="taxonomic scope" value="Eukaryota"/>
</dbReference>
<dbReference type="Gene3D" id="3.40.50.1820">
    <property type="entry name" value="alpha/beta hydrolase"/>
    <property type="match status" value="1"/>
</dbReference>
<dbReference type="Pfam" id="PF12697">
    <property type="entry name" value="Abhydrolase_6"/>
    <property type="match status" value="1"/>
</dbReference>
<sequence>MLLGILFSSKKVVILLIDFLGIISQATRLPAPQETDGSLEDPPVKSPRVKLSDGRHLAYRERGVPKAKSNCKIIIVHGFGSSKEMNFQVSQELTEKLGIYFLLYDRAGYGESDPNPRRSVKSEAFDIQELADQLQIGPKFYVIGVSMGSYPIWSCLKYIPQRQTTQMLAGVAMVVPVINYRWASFPDSLTREDYRRALVRLLYWIAKYAPTLLHWWVTHKWFPSPSIMEREPVFFNKRDIEALKKTEGFPMLTKERLRERCVFNTLRNDFLVCYGDWDFDPMDLSNPFPPNETSVHIWQGYEDKIVPFELQRCISRKLPWIQYHEVPDGGHLLVHYNGLCEAILRALLLGEEHHPYRPNADKIVP</sequence>
<dbReference type="Proteomes" id="UP000026915">
    <property type="component" value="Chromosome 9"/>
</dbReference>
<feature type="signal peptide" evidence="1">
    <location>
        <begin position="1"/>
        <end position="26"/>
    </location>
</feature>
<dbReference type="InterPro" id="IPR029058">
    <property type="entry name" value="AB_hydrolase_fold"/>
</dbReference>
<dbReference type="PANTHER" id="PTHR45763">
    <property type="entry name" value="HYDROLASE, ALPHA/BETA FOLD FAMILY PROTEIN, EXPRESSED-RELATED"/>
    <property type="match status" value="1"/>
</dbReference>
<dbReference type="EMBL" id="CM001887">
    <property type="protein sequence ID" value="EOY33459.1"/>
    <property type="molecule type" value="Genomic_DNA"/>
</dbReference>
<feature type="domain" description="AB hydrolase-1" evidence="2">
    <location>
        <begin position="73"/>
        <end position="336"/>
    </location>
</feature>
<reference evidence="3 4" key="1">
    <citation type="journal article" date="2013" name="Genome Biol.">
        <title>The genome sequence of the most widely cultivated cacao type and its use to identify candidate genes regulating pod color.</title>
        <authorList>
            <person name="Motamayor J.C."/>
            <person name="Mockaitis K."/>
            <person name="Schmutz J."/>
            <person name="Haiminen N."/>
            <person name="Iii D.L."/>
            <person name="Cornejo O."/>
            <person name="Findley S.D."/>
            <person name="Zheng P."/>
            <person name="Utro F."/>
            <person name="Royaert S."/>
            <person name="Saski C."/>
            <person name="Jenkins J."/>
            <person name="Podicheti R."/>
            <person name="Zhao M."/>
            <person name="Scheffler B.E."/>
            <person name="Stack J.C."/>
            <person name="Feltus F.A."/>
            <person name="Mustiga G.M."/>
            <person name="Amores F."/>
            <person name="Phillips W."/>
            <person name="Marelli J.P."/>
            <person name="May G.D."/>
            <person name="Shapiro H."/>
            <person name="Ma J."/>
            <person name="Bustamante C.D."/>
            <person name="Schnell R.J."/>
            <person name="Main D."/>
            <person name="Gilbert D."/>
            <person name="Parida L."/>
            <person name="Kuhn D.N."/>
        </authorList>
    </citation>
    <scope>NUCLEOTIDE SEQUENCE [LARGE SCALE GENOMIC DNA]</scope>
    <source>
        <strain evidence="4">cv. Matina 1-6</strain>
    </source>
</reference>
<feature type="chain" id="PRO_5001599308" evidence="1">
    <location>
        <begin position="27"/>
        <end position="365"/>
    </location>
</feature>
<organism evidence="3 4">
    <name type="scientific">Theobroma cacao</name>
    <name type="common">Cacao</name>
    <name type="synonym">Cocoa</name>
    <dbReference type="NCBI Taxonomy" id="3641"/>
    <lineage>
        <taxon>Eukaryota</taxon>
        <taxon>Viridiplantae</taxon>
        <taxon>Streptophyta</taxon>
        <taxon>Embryophyta</taxon>
        <taxon>Tracheophyta</taxon>
        <taxon>Spermatophyta</taxon>
        <taxon>Magnoliopsida</taxon>
        <taxon>eudicotyledons</taxon>
        <taxon>Gunneridae</taxon>
        <taxon>Pentapetalae</taxon>
        <taxon>rosids</taxon>
        <taxon>malvids</taxon>
        <taxon>Malvales</taxon>
        <taxon>Malvaceae</taxon>
        <taxon>Byttnerioideae</taxon>
        <taxon>Theobroma</taxon>
    </lineage>
</organism>
<keyword evidence="1" id="KW-0732">Signal</keyword>
<dbReference type="AlphaFoldDB" id="A0A061GZQ8"/>
<accession>A0A061GZQ8</accession>
<evidence type="ECO:0000313" key="3">
    <source>
        <dbReference type="EMBL" id="EOY33459.1"/>
    </source>
</evidence>